<proteinExistence type="predicted"/>
<evidence type="ECO:0000256" key="1">
    <source>
        <dbReference type="SAM" id="MobiDB-lite"/>
    </source>
</evidence>
<reference evidence="3" key="2">
    <citation type="submission" date="2015-01" db="EMBL/GenBank/DDBJ databases">
        <title>Evolutionary Origins and Diversification of the Mycorrhizal Mutualists.</title>
        <authorList>
            <consortium name="DOE Joint Genome Institute"/>
            <consortium name="Mycorrhizal Genomics Consortium"/>
            <person name="Kohler A."/>
            <person name="Kuo A."/>
            <person name="Nagy L.G."/>
            <person name="Floudas D."/>
            <person name="Copeland A."/>
            <person name="Barry K.W."/>
            <person name="Cichocki N."/>
            <person name="Veneault-Fourrey C."/>
            <person name="LaButti K."/>
            <person name="Lindquist E.A."/>
            <person name="Lipzen A."/>
            <person name="Lundell T."/>
            <person name="Morin E."/>
            <person name="Murat C."/>
            <person name="Riley R."/>
            <person name="Ohm R."/>
            <person name="Sun H."/>
            <person name="Tunlid A."/>
            <person name="Henrissat B."/>
            <person name="Grigoriev I.V."/>
            <person name="Hibbett D.S."/>
            <person name="Martin F."/>
        </authorList>
    </citation>
    <scope>NUCLEOTIDE SEQUENCE [LARGE SCALE GENOMIC DNA]</scope>
    <source>
        <strain evidence="3">MUT 4182</strain>
    </source>
</reference>
<evidence type="ECO:0000313" key="3">
    <source>
        <dbReference type="Proteomes" id="UP000054248"/>
    </source>
</evidence>
<reference evidence="2 3" key="1">
    <citation type="submission" date="2014-04" db="EMBL/GenBank/DDBJ databases">
        <authorList>
            <consortium name="DOE Joint Genome Institute"/>
            <person name="Kuo A."/>
            <person name="Girlanda M."/>
            <person name="Perotto S."/>
            <person name="Kohler A."/>
            <person name="Nagy L.G."/>
            <person name="Floudas D."/>
            <person name="Copeland A."/>
            <person name="Barry K.W."/>
            <person name="Cichocki N."/>
            <person name="Veneault-Fourrey C."/>
            <person name="LaButti K."/>
            <person name="Lindquist E.A."/>
            <person name="Lipzen A."/>
            <person name="Lundell T."/>
            <person name="Morin E."/>
            <person name="Murat C."/>
            <person name="Sun H."/>
            <person name="Tunlid A."/>
            <person name="Henrissat B."/>
            <person name="Grigoriev I.V."/>
            <person name="Hibbett D.S."/>
            <person name="Martin F."/>
            <person name="Nordberg H.P."/>
            <person name="Cantor M.N."/>
            <person name="Hua S.X."/>
        </authorList>
    </citation>
    <scope>NUCLEOTIDE SEQUENCE [LARGE SCALE GENOMIC DNA]</scope>
    <source>
        <strain evidence="2 3">MUT 4182</strain>
    </source>
</reference>
<gene>
    <name evidence="2" type="ORF">M407DRAFT_240575</name>
</gene>
<sequence length="347" mass="38545">MANHVAVLVPSSELSEPISRNGDSELYLGIFTRENSSWTRLHVWLDSDSNSTTFTSSMQPLFDTMGFRTISCCWGESGQRMFLASVYRAGIRIRCGVAPSHPVLVDPSFEDSAPFRWSLIPSGGKDLFAGFVFDEASGVCAVATCSGRIWVDDFSKSPSAHKRSEENPSCTERSLHPDPSWPVLHPIPWSANMVPDQCMSTVQFSTPMPWSMDVDDYFPMMNDPNCYGGARWFINEALHIPGPASLVMFTISALYPRTCWSVRIIRVGDGRLVAVETNLDSQSYSIKLLGPDIGLTQVPGLLSQYGSMDGAAGVKLGVDYAVVRRYVFWRNQVEDDPDDPDDPLYLW</sequence>
<accession>A0A0C3QNJ2</accession>
<feature type="region of interest" description="Disordered" evidence="1">
    <location>
        <begin position="158"/>
        <end position="177"/>
    </location>
</feature>
<dbReference type="EMBL" id="KN822942">
    <property type="protein sequence ID" value="KIO34785.1"/>
    <property type="molecule type" value="Genomic_DNA"/>
</dbReference>
<dbReference type="Proteomes" id="UP000054248">
    <property type="component" value="Unassembled WGS sequence"/>
</dbReference>
<protein>
    <submittedName>
        <fullName evidence="2">Uncharacterized protein</fullName>
    </submittedName>
</protein>
<dbReference type="AlphaFoldDB" id="A0A0C3QNJ2"/>
<organism evidence="2 3">
    <name type="scientific">Tulasnella calospora MUT 4182</name>
    <dbReference type="NCBI Taxonomy" id="1051891"/>
    <lineage>
        <taxon>Eukaryota</taxon>
        <taxon>Fungi</taxon>
        <taxon>Dikarya</taxon>
        <taxon>Basidiomycota</taxon>
        <taxon>Agaricomycotina</taxon>
        <taxon>Agaricomycetes</taxon>
        <taxon>Cantharellales</taxon>
        <taxon>Tulasnellaceae</taxon>
        <taxon>Tulasnella</taxon>
    </lineage>
</organism>
<evidence type="ECO:0000313" key="2">
    <source>
        <dbReference type="EMBL" id="KIO34785.1"/>
    </source>
</evidence>
<dbReference type="OrthoDB" id="3254150at2759"/>
<name>A0A0C3QNJ2_9AGAM</name>
<dbReference type="HOGENOM" id="CLU_799717_0_0_1"/>
<keyword evidence="3" id="KW-1185">Reference proteome</keyword>